<organism evidence="1 2">
    <name type="scientific">Sphingomonas astaxanthinifaciens DSM 22298</name>
    <dbReference type="NCBI Taxonomy" id="1123267"/>
    <lineage>
        <taxon>Bacteria</taxon>
        <taxon>Pseudomonadati</taxon>
        <taxon>Pseudomonadota</taxon>
        <taxon>Alphaproteobacteria</taxon>
        <taxon>Sphingomonadales</taxon>
        <taxon>Sphingomonadaceae</taxon>
        <taxon>Sphingomonas</taxon>
    </lineage>
</organism>
<reference evidence="2" key="1">
    <citation type="journal article" date="2019" name="Int. J. Syst. Evol. Microbiol.">
        <title>The Global Catalogue of Microorganisms (GCM) 10K type strain sequencing project: providing services to taxonomists for standard genome sequencing and annotation.</title>
        <authorList>
            <consortium name="The Broad Institute Genomics Platform"/>
            <consortium name="The Broad Institute Genome Sequencing Center for Infectious Disease"/>
            <person name="Wu L."/>
            <person name="Ma J."/>
        </authorList>
    </citation>
    <scope>NUCLEOTIDE SEQUENCE [LARGE SCALE GENOMIC DNA]</scope>
    <source>
        <strain evidence="2">NBRC 102146</strain>
    </source>
</reference>
<dbReference type="RefSeq" id="WP_029941651.1">
    <property type="nucleotide sequence ID" value="NZ_JONN01000001.1"/>
</dbReference>
<proteinExistence type="predicted"/>
<comment type="caution">
    <text evidence="1">The sequence shown here is derived from an EMBL/GenBank/DDBJ whole genome shotgun (WGS) entry which is preliminary data.</text>
</comment>
<sequence length="70" mass="7615">MLLTMLGLLLLQIAAGVAAKSAPAEARATTVASVRIVRAAEICDGRTSTPHRRRVVRDETGERRIILDFE</sequence>
<keyword evidence="2" id="KW-1185">Reference proteome</keyword>
<dbReference type="Proteomes" id="UP001156703">
    <property type="component" value="Unassembled WGS sequence"/>
</dbReference>
<evidence type="ECO:0000313" key="2">
    <source>
        <dbReference type="Proteomes" id="UP001156703"/>
    </source>
</evidence>
<dbReference type="EMBL" id="BSOO01000003">
    <property type="protein sequence ID" value="GLR46801.1"/>
    <property type="molecule type" value="Genomic_DNA"/>
</dbReference>
<accession>A0ABQ5Z604</accession>
<evidence type="ECO:0000313" key="1">
    <source>
        <dbReference type="EMBL" id="GLR46801.1"/>
    </source>
</evidence>
<gene>
    <name evidence="1" type="ORF">GCM10007925_05120</name>
</gene>
<evidence type="ECO:0008006" key="3">
    <source>
        <dbReference type="Google" id="ProtNLM"/>
    </source>
</evidence>
<protein>
    <recommendedName>
        <fullName evidence="3">Secreted protein</fullName>
    </recommendedName>
</protein>
<name>A0ABQ5Z604_9SPHN</name>